<organism evidence="12 13">
    <name type="scientific">Diploscapter pachys</name>
    <dbReference type="NCBI Taxonomy" id="2018661"/>
    <lineage>
        <taxon>Eukaryota</taxon>
        <taxon>Metazoa</taxon>
        <taxon>Ecdysozoa</taxon>
        <taxon>Nematoda</taxon>
        <taxon>Chromadorea</taxon>
        <taxon>Rhabditida</taxon>
        <taxon>Rhabditina</taxon>
        <taxon>Rhabditomorpha</taxon>
        <taxon>Rhabditoidea</taxon>
        <taxon>Rhabditidae</taxon>
        <taxon>Diploscapter</taxon>
    </lineage>
</organism>
<keyword evidence="8 9" id="KW-0807">Transducer</keyword>
<dbReference type="OrthoDB" id="6076970at2759"/>
<keyword evidence="6 10" id="KW-0472">Membrane</keyword>
<gene>
    <name evidence="12" type="ORF">WR25_05143</name>
</gene>
<evidence type="ECO:0000256" key="2">
    <source>
        <dbReference type="ARBA" id="ARBA00022475"/>
    </source>
</evidence>
<evidence type="ECO:0000256" key="5">
    <source>
        <dbReference type="ARBA" id="ARBA00023040"/>
    </source>
</evidence>
<accession>A0A2A2JI31</accession>
<feature type="transmembrane region" description="Helical" evidence="10">
    <location>
        <begin position="200"/>
        <end position="228"/>
    </location>
</feature>
<feature type="transmembrane region" description="Helical" evidence="10">
    <location>
        <begin position="15"/>
        <end position="41"/>
    </location>
</feature>
<dbReference type="PRINTS" id="PR00237">
    <property type="entry name" value="GPCRRHODOPSN"/>
</dbReference>
<keyword evidence="13" id="KW-1185">Reference proteome</keyword>
<dbReference type="GO" id="GO:0005886">
    <property type="term" value="C:plasma membrane"/>
    <property type="evidence" value="ECO:0007669"/>
    <property type="project" value="UniProtKB-SubCell"/>
</dbReference>
<feature type="transmembrane region" description="Helical" evidence="10">
    <location>
        <begin position="80"/>
        <end position="109"/>
    </location>
</feature>
<comment type="caution">
    <text evidence="12">The sequence shown here is derived from an EMBL/GenBank/DDBJ whole genome shotgun (WGS) entry which is preliminary data.</text>
</comment>
<feature type="domain" description="G-protein coupled receptors family 1 profile" evidence="11">
    <location>
        <begin position="31"/>
        <end position="308"/>
    </location>
</feature>
<comment type="subcellular location">
    <subcellularLocation>
        <location evidence="1">Cell membrane</location>
        <topology evidence="1">Multi-pass membrane protein</topology>
    </subcellularLocation>
</comment>
<dbReference type="InterPro" id="IPR017452">
    <property type="entry name" value="GPCR_Rhodpsn_7TM"/>
</dbReference>
<feature type="transmembrane region" description="Helical" evidence="10">
    <location>
        <begin position="248"/>
        <end position="268"/>
    </location>
</feature>
<evidence type="ECO:0000256" key="8">
    <source>
        <dbReference type="ARBA" id="ARBA00023224"/>
    </source>
</evidence>
<evidence type="ECO:0000256" key="10">
    <source>
        <dbReference type="SAM" id="Phobius"/>
    </source>
</evidence>
<name>A0A2A2JI31_9BILA</name>
<protein>
    <recommendedName>
        <fullName evidence="11">G-protein coupled receptors family 1 profile domain-containing protein</fullName>
    </recommendedName>
</protein>
<keyword evidence="2" id="KW-1003">Cell membrane</keyword>
<evidence type="ECO:0000256" key="9">
    <source>
        <dbReference type="RuleBase" id="RU000688"/>
    </source>
</evidence>
<dbReference type="GO" id="GO:0004930">
    <property type="term" value="F:G protein-coupled receptor activity"/>
    <property type="evidence" value="ECO:0007669"/>
    <property type="project" value="UniProtKB-KW"/>
</dbReference>
<evidence type="ECO:0000256" key="4">
    <source>
        <dbReference type="ARBA" id="ARBA00022989"/>
    </source>
</evidence>
<evidence type="ECO:0000259" key="11">
    <source>
        <dbReference type="PROSITE" id="PS50262"/>
    </source>
</evidence>
<dbReference type="Proteomes" id="UP000218231">
    <property type="component" value="Unassembled WGS sequence"/>
</dbReference>
<dbReference type="InterPro" id="IPR000276">
    <property type="entry name" value="GPCR_Rhodpsn"/>
</dbReference>
<sequence>MNSTQTQELIAMDQYLFHAFSTAAAIFGIPANLCVLISIIYFRDMRTISNIYILNLAIADLVFLSGTPVVLYQATQKNWMFGSLLCRVFFSVNGVTQFASSAFIAVLSFDRFLAVCRPLTSSSWRSTNTAILLSLLTWAMIILEMTPLLIFTKVVKYYEGTEVSQKCMLFFGKEEFDPLQAKNEEVENYLANIIASSRFFITYCFTLSYLLPLVGIWCFYSGIIFTMWQRRRSLYLKRKITKRKTTKVTLLGLAIAISYTTCWLPFWFVQFSIVANADWIENIKLLKIMSYAAFALQYINAAANPFLYVFLSDAFRRHVRKKSFISHKVIGKIQVIKALYVRHASVKCPAKIRSPSCSDTTKMLTAPIKEEELSNHLLAPTN</sequence>
<keyword evidence="5 9" id="KW-0297">G-protein coupled receptor</keyword>
<dbReference type="EMBL" id="LIAE01010414">
    <property type="protein sequence ID" value="PAV61406.1"/>
    <property type="molecule type" value="Genomic_DNA"/>
</dbReference>
<evidence type="ECO:0000313" key="12">
    <source>
        <dbReference type="EMBL" id="PAV61406.1"/>
    </source>
</evidence>
<feature type="transmembrane region" description="Helical" evidence="10">
    <location>
        <begin position="53"/>
        <end position="74"/>
    </location>
</feature>
<evidence type="ECO:0000256" key="1">
    <source>
        <dbReference type="ARBA" id="ARBA00004651"/>
    </source>
</evidence>
<feature type="transmembrane region" description="Helical" evidence="10">
    <location>
        <begin position="130"/>
        <end position="151"/>
    </location>
</feature>
<evidence type="ECO:0000256" key="6">
    <source>
        <dbReference type="ARBA" id="ARBA00023136"/>
    </source>
</evidence>
<evidence type="ECO:0000313" key="13">
    <source>
        <dbReference type="Proteomes" id="UP000218231"/>
    </source>
</evidence>
<reference evidence="12 13" key="1">
    <citation type="journal article" date="2017" name="Curr. Biol.">
        <title>Genome architecture and evolution of a unichromosomal asexual nematode.</title>
        <authorList>
            <person name="Fradin H."/>
            <person name="Zegar C."/>
            <person name="Gutwein M."/>
            <person name="Lucas J."/>
            <person name="Kovtun M."/>
            <person name="Corcoran D."/>
            <person name="Baugh L.R."/>
            <person name="Kiontke K."/>
            <person name="Gunsalus K."/>
            <person name="Fitch D.H."/>
            <person name="Piano F."/>
        </authorList>
    </citation>
    <scope>NUCLEOTIDE SEQUENCE [LARGE SCALE GENOMIC DNA]</scope>
    <source>
        <strain evidence="12">PF1309</strain>
    </source>
</reference>
<dbReference type="PROSITE" id="PS00237">
    <property type="entry name" value="G_PROTEIN_RECEP_F1_1"/>
    <property type="match status" value="1"/>
</dbReference>
<evidence type="ECO:0000256" key="7">
    <source>
        <dbReference type="ARBA" id="ARBA00023170"/>
    </source>
</evidence>
<proteinExistence type="inferred from homology"/>
<keyword evidence="3 9" id="KW-0812">Transmembrane</keyword>
<dbReference type="Gene3D" id="1.20.1070.10">
    <property type="entry name" value="Rhodopsin 7-helix transmembrane proteins"/>
    <property type="match status" value="1"/>
</dbReference>
<dbReference type="GO" id="GO:0043005">
    <property type="term" value="C:neuron projection"/>
    <property type="evidence" value="ECO:0007669"/>
    <property type="project" value="TreeGrafter"/>
</dbReference>
<dbReference type="PROSITE" id="PS50262">
    <property type="entry name" value="G_PROTEIN_RECEP_F1_2"/>
    <property type="match status" value="1"/>
</dbReference>
<feature type="transmembrane region" description="Helical" evidence="10">
    <location>
        <begin position="288"/>
        <end position="311"/>
    </location>
</feature>
<dbReference type="PANTHER" id="PTHR24229:SF40">
    <property type="entry name" value="ALLATOSTATIN C RECEPTOR 1-RELATED"/>
    <property type="match status" value="1"/>
</dbReference>
<dbReference type="GO" id="GO:0042277">
    <property type="term" value="F:peptide binding"/>
    <property type="evidence" value="ECO:0007669"/>
    <property type="project" value="TreeGrafter"/>
</dbReference>
<keyword evidence="4 10" id="KW-1133">Transmembrane helix</keyword>
<evidence type="ECO:0000256" key="3">
    <source>
        <dbReference type="ARBA" id="ARBA00022692"/>
    </source>
</evidence>
<dbReference type="SUPFAM" id="SSF81321">
    <property type="entry name" value="Family A G protein-coupled receptor-like"/>
    <property type="match status" value="1"/>
</dbReference>
<comment type="similarity">
    <text evidence="9">Belongs to the G-protein coupled receptor 1 family.</text>
</comment>
<dbReference type="Pfam" id="PF00001">
    <property type="entry name" value="7tm_1"/>
    <property type="match status" value="1"/>
</dbReference>
<dbReference type="PANTHER" id="PTHR24229">
    <property type="entry name" value="NEUROPEPTIDES RECEPTOR"/>
    <property type="match status" value="1"/>
</dbReference>
<keyword evidence="7 9" id="KW-0675">Receptor</keyword>
<dbReference type="STRING" id="2018661.A0A2A2JI31"/>
<dbReference type="AlphaFoldDB" id="A0A2A2JI31"/>